<dbReference type="Gene3D" id="6.10.140.430">
    <property type="match status" value="1"/>
</dbReference>
<evidence type="ECO:0000256" key="8">
    <source>
        <dbReference type="ARBA" id="ARBA00024647"/>
    </source>
</evidence>
<keyword evidence="3 9" id="KW-0547">Nucleotide-binding</keyword>
<dbReference type="FunFam" id="3.40.50.300:FF:000870">
    <property type="entry name" value="MutS protein homolog 4"/>
    <property type="match status" value="1"/>
</dbReference>
<dbReference type="InterPro" id="IPR007860">
    <property type="entry name" value="DNA_mmatch_repair_MutS_con_dom"/>
</dbReference>
<dbReference type="GO" id="GO:0140664">
    <property type="term" value="F:ATP-dependent DNA damage sensor activity"/>
    <property type="evidence" value="ECO:0007669"/>
    <property type="project" value="InterPro"/>
</dbReference>
<evidence type="ECO:0000313" key="12">
    <source>
        <dbReference type="EMBL" id="HIR60794.1"/>
    </source>
</evidence>
<evidence type="ECO:0000256" key="6">
    <source>
        <dbReference type="ARBA" id="ARBA00023125"/>
    </source>
</evidence>
<dbReference type="Gene3D" id="1.10.1420.10">
    <property type="match status" value="2"/>
</dbReference>
<evidence type="ECO:0000313" key="13">
    <source>
        <dbReference type="Proteomes" id="UP000824241"/>
    </source>
</evidence>
<dbReference type="SMART" id="SM00533">
    <property type="entry name" value="MUTSd"/>
    <property type="match status" value="1"/>
</dbReference>
<keyword evidence="4 9" id="KW-0227">DNA damage</keyword>
<dbReference type="SUPFAM" id="SSF55271">
    <property type="entry name" value="DNA repair protein MutS, domain I"/>
    <property type="match status" value="1"/>
</dbReference>
<evidence type="ECO:0000256" key="1">
    <source>
        <dbReference type="ARBA" id="ARBA00006271"/>
    </source>
</evidence>
<dbReference type="GO" id="GO:0005524">
    <property type="term" value="F:ATP binding"/>
    <property type="evidence" value="ECO:0007669"/>
    <property type="project" value="UniProtKB-UniRule"/>
</dbReference>
<dbReference type="SMART" id="SM00534">
    <property type="entry name" value="MUTSac"/>
    <property type="match status" value="1"/>
</dbReference>
<dbReference type="FunFam" id="1.10.1420.10:FF:000001">
    <property type="entry name" value="DNA mismatch repair protein MutS"/>
    <property type="match status" value="1"/>
</dbReference>
<evidence type="ECO:0000256" key="7">
    <source>
        <dbReference type="ARBA" id="ARBA00023204"/>
    </source>
</evidence>
<keyword evidence="7 9" id="KW-0234">DNA repair</keyword>
<comment type="similarity">
    <text evidence="1 9 10">Belongs to the DNA mismatch repair MutS family.</text>
</comment>
<dbReference type="SUPFAM" id="SSF48334">
    <property type="entry name" value="DNA repair protein MutS, domain III"/>
    <property type="match status" value="1"/>
</dbReference>
<dbReference type="InterPro" id="IPR007695">
    <property type="entry name" value="DNA_mismatch_repair_MutS-lik_N"/>
</dbReference>
<dbReference type="CDD" id="cd03284">
    <property type="entry name" value="ABC_MutS1"/>
    <property type="match status" value="1"/>
</dbReference>
<dbReference type="Gene3D" id="3.40.1170.10">
    <property type="entry name" value="DNA repair protein MutS, domain I"/>
    <property type="match status" value="1"/>
</dbReference>
<dbReference type="PANTHER" id="PTHR11361">
    <property type="entry name" value="DNA MISMATCH REPAIR PROTEIN MUTS FAMILY MEMBER"/>
    <property type="match status" value="1"/>
</dbReference>
<comment type="function">
    <text evidence="8 9">This protein is involved in the repair of mismatches in DNA. It is possible that it carries out the mismatch recognition step. This protein has a weak ATPase activity.</text>
</comment>
<evidence type="ECO:0000256" key="2">
    <source>
        <dbReference type="ARBA" id="ARBA00021982"/>
    </source>
</evidence>
<dbReference type="InterPro" id="IPR007861">
    <property type="entry name" value="DNA_mismatch_repair_MutS_clamp"/>
</dbReference>
<dbReference type="Pfam" id="PF05190">
    <property type="entry name" value="MutS_IV"/>
    <property type="match status" value="1"/>
</dbReference>
<comment type="caution">
    <text evidence="12">The sequence shown here is derived from an EMBL/GenBank/DDBJ whole genome shotgun (WGS) entry which is preliminary data.</text>
</comment>
<evidence type="ECO:0000256" key="3">
    <source>
        <dbReference type="ARBA" id="ARBA00022741"/>
    </source>
</evidence>
<dbReference type="PIRSF" id="PIRSF037677">
    <property type="entry name" value="DNA_mis_repair_Msh6"/>
    <property type="match status" value="1"/>
</dbReference>
<dbReference type="SUPFAM" id="SSF53150">
    <property type="entry name" value="DNA repair protein MutS, domain II"/>
    <property type="match status" value="1"/>
</dbReference>
<dbReference type="InterPro" id="IPR016151">
    <property type="entry name" value="DNA_mismatch_repair_MutS_N"/>
</dbReference>
<dbReference type="InterPro" id="IPR036187">
    <property type="entry name" value="DNA_mismatch_repair_MutS_sf"/>
</dbReference>
<evidence type="ECO:0000259" key="11">
    <source>
        <dbReference type="PROSITE" id="PS00486"/>
    </source>
</evidence>
<dbReference type="InterPro" id="IPR036678">
    <property type="entry name" value="MutS_con_dom_sf"/>
</dbReference>
<dbReference type="GO" id="GO:0003684">
    <property type="term" value="F:damaged DNA binding"/>
    <property type="evidence" value="ECO:0007669"/>
    <property type="project" value="UniProtKB-UniRule"/>
</dbReference>
<dbReference type="InterPro" id="IPR005748">
    <property type="entry name" value="DNA_mismatch_repair_MutS"/>
</dbReference>
<dbReference type="InterPro" id="IPR017261">
    <property type="entry name" value="DNA_mismatch_repair_MutS/MSH"/>
</dbReference>
<feature type="binding site" evidence="9">
    <location>
        <begin position="626"/>
        <end position="633"/>
    </location>
    <ligand>
        <name>ATP</name>
        <dbReference type="ChEBI" id="CHEBI:30616"/>
    </ligand>
</feature>
<evidence type="ECO:0000256" key="9">
    <source>
        <dbReference type="HAMAP-Rule" id="MF_00096"/>
    </source>
</evidence>
<gene>
    <name evidence="9 12" type="primary">mutS</name>
    <name evidence="12" type="ORF">IAB37_04390</name>
</gene>
<keyword evidence="6 9" id="KW-0238">DNA-binding</keyword>
<dbReference type="GO" id="GO:0030983">
    <property type="term" value="F:mismatched DNA binding"/>
    <property type="evidence" value="ECO:0007669"/>
    <property type="project" value="InterPro"/>
</dbReference>
<dbReference type="GO" id="GO:0006298">
    <property type="term" value="P:mismatch repair"/>
    <property type="evidence" value="ECO:0007669"/>
    <property type="project" value="UniProtKB-UniRule"/>
</dbReference>
<dbReference type="NCBIfam" id="NF003810">
    <property type="entry name" value="PRK05399.1"/>
    <property type="match status" value="1"/>
</dbReference>
<dbReference type="AlphaFoldDB" id="A0A9D1DX87"/>
<name>A0A9D1DX87_9FIRM</name>
<evidence type="ECO:0000256" key="5">
    <source>
        <dbReference type="ARBA" id="ARBA00022840"/>
    </source>
</evidence>
<dbReference type="Proteomes" id="UP000824241">
    <property type="component" value="Unassembled WGS sequence"/>
</dbReference>
<dbReference type="NCBIfam" id="TIGR01070">
    <property type="entry name" value="mutS1"/>
    <property type="match status" value="1"/>
</dbReference>
<dbReference type="Gene3D" id="3.40.50.300">
    <property type="entry name" value="P-loop containing nucleotide triphosphate hydrolases"/>
    <property type="match status" value="1"/>
</dbReference>
<dbReference type="PROSITE" id="PS00486">
    <property type="entry name" value="DNA_MISMATCH_REPAIR_2"/>
    <property type="match status" value="1"/>
</dbReference>
<evidence type="ECO:0000256" key="4">
    <source>
        <dbReference type="ARBA" id="ARBA00022763"/>
    </source>
</evidence>
<dbReference type="Pfam" id="PF01624">
    <property type="entry name" value="MutS_I"/>
    <property type="match status" value="1"/>
</dbReference>
<dbReference type="HAMAP" id="MF_00096">
    <property type="entry name" value="MutS"/>
    <property type="match status" value="1"/>
</dbReference>
<dbReference type="Pfam" id="PF05188">
    <property type="entry name" value="MutS_II"/>
    <property type="match status" value="1"/>
</dbReference>
<dbReference type="InterPro" id="IPR007696">
    <property type="entry name" value="DNA_mismatch_repair_MutS_core"/>
</dbReference>
<keyword evidence="5 9" id="KW-0067">ATP-binding</keyword>
<protein>
    <recommendedName>
        <fullName evidence="2 9">DNA mismatch repair protein MutS</fullName>
    </recommendedName>
</protein>
<evidence type="ECO:0000256" key="10">
    <source>
        <dbReference type="RuleBase" id="RU003756"/>
    </source>
</evidence>
<reference evidence="12" key="1">
    <citation type="submission" date="2020-10" db="EMBL/GenBank/DDBJ databases">
        <authorList>
            <person name="Gilroy R."/>
        </authorList>
    </citation>
    <scope>NUCLEOTIDE SEQUENCE</scope>
    <source>
        <strain evidence="12">CHK189-12415</strain>
    </source>
</reference>
<dbReference type="Pfam" id="PF05192">
    <property type="entry name" value="MutS_III"/>
    <property type="match status" value="1"/>
</dbReference>
<dbReference type="EMBL" id="DVHA01000142">
    <property type="protein sequence ID" value="HIR60794.1"/>
    <property type="molecule type" value="Genomic_DNA"/>
</dbReference>
<dbReference type="Gene3D" id="3.30.420.110">
    <property type="entry name" value="MutS, connector domain"/>
    <property type="match status" value="1"/>
</dbReference>
<organism evidence="12 13">
    <name type="scientific">Candidatus Faecivivens stercoravium</name>
    <dbReference type="NCBI Taxonomy" id="2840803"/>
    <lineage>
        <taxon>Bacteria</taxon>
        <taxon>Bacillati</taxon>
        <taxon>Bacillota</taxon>
        <taxon>Clostridia</taxon>
        <taxon>Eubacteriales</taxon>
        <taxon>Oscillospiraceae</taxon>
        <taxon>Oscillospiraceae incertae sedis</taxon>
        <taxon>Candidatus Faecivivens</taxon>
    </lineage>
</organism>
<dbReference type="Pfam" id="PF00488">
    <property type="entry name" value="MutS_V"/>
    <property type="match status" value="1"/>
</dbReference>
<sequence>MMRQYFKIKDQHEGYILLFRLGDFYEMFFEDALTVSRELELTLTGKNCGLPKRAPMCGIPHQAADTYIQKLVDKGYKVAICEQVESPFLAKGVVKREVVRITTPGTVIESTMLPEGENNYIGSVYLAEKGVGVCFADISTGEMQFAEFIDADPAKRLIDELSRFSPRELIGNPAALGDGQLSVFISRRLNCVQDAWQEEDYRDEAFVRQILSQFRAASLSDLGLDGRGLALRAVGSLLAYLTETQMEGIKRLTSLTCYTGEQYLSLDLTARRNLELTETMRSREKKGSLLWVIDRTRTAMGKRLMRKYLEQPLLNVAHITKRQEAVAELYNETVKRGDLTDGLSGVYDLQRLMTKVVYGTVGPRDLLSLATAASRLPQIKEVTRTLRAPKLRELDRKVHELTEVRELIEKAIDPDCPPTMKDGGVIRKGYSAELDEITDLRVNAKGYLSKMEEREKEKTGIKTLKIGYNRVFGYYIEVSRSFIDQVPKEWIRKQTLVGGERYITEELKELENRMLSATERQLALEAELFESVRKAVQENLSVIEETASAVAELDVLASLAEVAVQNRYIRPDITLSGTIHITGGRHPVVEQLGAGSGAAGLGESTAFIPNDTLLDNTANKVAVITGPNMAGKSTYMRQVALIVILAQMGSFVPADSAEISVCDRIFTRVGASDDLTAGQSTFMVEMSEVASILRSATSRSLVLLDEIGRGTSTFDGMSIAQAVVEYILKEKRLGCKTLFATHYHELTALEREFPGVVNYNIAVRRRGDDIIFLRKIVRGGTDDSFGIEVAKLAGVPQKVIRRAKEILAGLEEGASMARAAGKAEEPEIPDLQVSLAQQQEEKAIRQLKQADLDSMTPRDALEFLYELKKLMM</sequence>
<dbReference type="InterPro" id="IPR027417">
    <property type="entry name" value="P-loop_NTPase"/>
</dbReference>
<feature type="domain" description="DNA mismatch repair proteins mutS family" evidence="11">
    <location>
        <begin position="700"/>
        <end position="716"/>
    </location>
</feature>
<dbReference type="PANTHER" id="PTHR11361:SF34">
    <property type="entry name" value="DNA MISMATCH REPAIR PROTEIN MSH1, MITOCHONDRIAL"/>
    <property type="match status" value="1"/>
</dbReference>
<dbReference type="FunFam" id="3.40.1170.10:FF:000001">
    <property type="entry name" value="DNA mismatch repair protein MutS"/>
    <property type="match status" value="1"/>
</dbReference>
<dbReference type="InterPro" id="IPR000432">
    <property type="entry name" value="DNA_mismatch_repair_MutS_C"/>
</dbReference>
<dbReference type="GO" id="GO:0005829">
    <property type="term" value="C:cytosol"/>
    <property type="evidence" value="ECO:0007669"/>
    <property type="project" value="TreeGrafter"/>
</dbReference>
<accession>A0A9D1DX87</accession>
<proteinExistence type="inferred from homology"/>
<reference evidence="12" key="2">
    <citation type="journal article" date="2021" name="PeerJ">
        <title>Extensive microbial diversity within the chicken gut microbiome revealed by metagenomics and culture.</title>
        <authorList>
            <person name="Gilroy R."/>
            <person name="Ravi A."/>
            <person name="Getino M."/>
            <person name="Pursley I."/>
            <person name="Horton D.L."/>
            <person name="Alikhan N.F."/>
            <person name="Baker D."/>
            <person name="Gharbi K."/>
            <person name="Hall N."/>
            <person name="Watson M."/>
            <person name="Adriaenssens E.M."/>
            <person name="Foster-Nyarko E."/>
            <person name="Jarju S."/>
            <person name="Secka A."/>
            <person name="Antonio M."/>
            <person name="Oren A."/>
            <person name="Chaudhuri R.R."/>
            <person name="La Ragione R."/>
            <person name="Hildebrand F."/>
            <person name="Pallen M.J."/>
        </authorList>
    </citation>
    <scope>NUCLEOTIDE SEQUENCE</scope>
    <source>
        <strain evidence="12">CHK189-12415</strain>
    </source>
</reference>
<dbReference type="SUPFAM" id="SSF52540">
    <property type="entry name" value="P-loop containing nucleoside triphosphate hydrolases"/>
    <property type="match status" value="1"/>
</dbReference>
<dbReference type="InterPro" id="IPR045076">
    <property type="entry name" value="MutS"/>
</dbReference>